<protein>
    <submittedName>
        <fullName evidence="1">Uncharacterized protein</fullName>
    </submittedName>
</protein>
<accession>A0A0E0JLQ0</accession>
<evidence type="ECO:0000313" key="1">
    <source>
        <dbReference type="EnsemblPlants" id="OPUNC01G24430.1"/>
    </source>
</evidence>
<dbReference type="AlphaFoldDB" id="A0A0E0JLQ0"/>
<dbReference type="Gramene" id="OPUNC01G24430.1">
    <property type="protein sequence ID" value="OPUNC01G24430.1"/>
    <property type="gene ID" value="OPUNC01G24430"/>
</dbReference>
<proteinExistence type="predicted"/>
<dbReference type="EnsemblPlants" id="OPUNC01G24430.1">
    <property type="protein sequence ID" value="OPUNC01G24430.1"/>
    <property type="gene ID" value="OPUNC01G24430"/>
</dbReference>
<keyword evidence="2" id="KW-1185">Reference proteome</keyword>
<organism evidence="1">
    <name type="scientific">Oryza punctata</name>
    <name type="common">Red rice</name>
    <dbReference type="NCBI Taxonomy" id="4537"/>
    <lineage>
        <taxon>Eukaryota</taxon>
        <taxon>Viridiplantae</taxon>
        <taxon>Streptophyta</taxon>
        <taxon>Embryophyta</taxon>
        <taxon>Tracheophyta</taxon>
        <taxon>Spermatophyta</taxon>
        <taxon>Magnoliopsida</taxon>
        <taxon>Liliopsida</taxon>
        <taxon>Poales</taxon>
        <taxon>Poaceae</taxon>
        <taxon>BOP clade</taxon>
        <taxon>Oryzoideae</taxon>
        <taxon>Oryzeae</taxon>
        <taxon>Oryzinae</taxon>
        <taxon>Oryza</taxon>
    </lineage>
</organism>
<dbReference type="HOGENOM" id="CLU_1646436_0_0_1"/>
<reference evidence="1" key="2">
    <citation type="submission" date="2018-05" db="EMBL/GenBank/DDBJ databases">
        <title>OpunRS2 (Oryza punctata Reference Sequence Version 2).</title>
        <authorList>
            <person name="Zhang J."/>
            <person name="Kudrna D."/>
            <person name="Lee S."/>
            <person name="Talag J."/>
            <person name="Welchert J."/>
            <person name="Wing R.A."/>
        </authorList>
    </citation>
    <scope>NUCLEOTIDE SEQUENCE [LARGE SCALE GENOMIC DNA]</scope>
</reference>
<dbReference type="Proteomes" id="UP000026962">
    <property type="component" value="Chromosome 1"/>
</dbReference>
<name>A0A0E0JLQ0_ORYPU</name>
<reference evidence="1" key="1">
    <citation type="submission" date="2015-04" db="UniProtKB">
        <authorList>
            <consortium name="EnsemblPlants"/>
        </authorList>
    </citation>
    <scope>IDENTIFICATION</scope>
</reference>
<sequence length="161" mass="17821">MGQARGGRHSRSSEKTWKMSVLGGLAYWQPRGEQLERVGSNRLVVVVDVEEDVGLNLRILPIRSAVVIATGARRPALNPATTAKSSQETYKQVHMPSPILNSMRHDALLKMLNVCVDFFSRPCRSRRSTAHRGHPLHPSLRLAKDGSFGALRSLSLPARSF</sequence>
<evidence type="ECO:0000313" key="2">
    <source>
        <dbReference type="Proteomes" id="UP000026962"/>
    </source>
</evidence>